<reference evidence="1 2" key="1">
    <citation type="submission" date="2017-07" db="EMBL/GenBank/DDBJ databases">
        <title>Phylogenetic study on the rhizospheric bacterium Ochrobactrum sp. A44.</title>
        <authorList>
            <person name="Krzyzanowska D.M."/>
            <person name="Ossowicki A."/>
            <person name="Rajewska M."/>
            <person name="Maciag T."/>
            <person name="Kaczynski Z."/>
            <person name="Czerwicka M."/>
            <person name="Jafra S."/>
        </authorList>
    </citation>
    <scope>NUCLEOTIDE SEQUENCE [LARGE SCALE GENOMIC DNA]</scope>
    <source>
        <strain evidence="1 2">PR17</strain>
    </source>
</reference>
<protein>
    <submittedName>
        <fullName evidence="1">Uncharacterized protein</fullName>
    </submittedName>
</protein>
<dbReference type="AlphaFoldDB" id="A0A256F576"/>
<keyword evidence="2" id="KW-1185">Reference proteome</keyword>
<evidence type="ECO:0000313" key="2">
    <source>
        <dbReference type="Proteomes" id="UP000216345"/>
    </source>
</evidence>
<sequence>MFTAIGLSDAVVVQAATASGNRLINITRASDTPERPV</sequence>
<comment type="caution">
    <text evidence="1">The sequence shown here is derived from an EMBL/GenBank/DDBJ whole genome shotgun (WGS) entry which is preliminary data.</text>
</comment>
<evidence type="ECO:0000313" key="1">
    <source>
        <dbReference type="EMBL" id="OYR10005.1"/>
    </source>
</evidence>
<accession>A0A256F576</accession>
<dbReference type="Proteomes" id="UP000216345">
    <property type="component" value="Unassembled WGS sequence"/>
</dbReference>
<organism evidence="1 2">
    <name type="scientific">Brucella rhizosphaerae</name>
    <dbReference type="NCBI Taxonomy" id="571254"/>
    <lineage>
        <taxon>Bacteria</taxon>
        <taxon>Pseudomonadati</taxon>
        <taxon>Pseudomonadota</taxon>
        <taxon>Alphaproteobacteria</taxon>
        <taxon>Hyphomicrobiales</taxon>
        <taxon>Brucellaceae</taxon>
        <taxon>Brucella/Ochrobactrum group</taxon>
        <taxon>Brucella</taxon>
    </lineage>
</organism>
<dbReference type="EMBL" id="NNRK01000034">
    <property type="protein sequence ID" value="OYR10005.1"/>
    <property type="molecule type" value="Genomic_DNA"/>
</dbReference>
<gene>
    <name evidence="1" type="ORF">CEV32_2442</name>
</gene>
<name>A0A256F576_9HYPH</name>
<proteinExistence type="predicted"/>